<dbReference type="EMBL" id="QVFU01000083">
    <property type="protein sequence ID" value="RFS41048.1"/>
    <property type="molecule type" value="Genomic_DNA"/>
</dbReference>
<protein>
    <recommendedName>
        <fullName evidence="2">DUF6444 domain-containing protein</fullName>
    </recommendedName>
</protein>
<dbReference type="EMBL" id="QVFU01000096">
    <property type="protein sequence ID" value="RFS40944.1"/>
    <property type="molecule type" value="Genomic_DNA"/>
</dbReference>
<dbReference type="Proteomes" id="UP000262621">
    <property type="component" value="Unassembled WGS sequence"/>
</dbReference>
<evidence type="ECO:0000259" key="2">
    <source>
        <dbReference type="Pfam" id="PF20042"/>
    </source>
</evidence>
<proteinExistence type="predicted"/>
<feature type="coiled-coil region" evidence="1">
    <location>
        <begin position="17"/>
        <end position="58"/>
    </location>
</feature>
<name>A0A372FQV7_9ACTN</name>
<evidence type="ECO:0000313" key="4">
    <source>
        <dbReference type="EMBL" id="RFS41048.1"/>
    </source>
</evidence>
<feature type="non-terminal residue" evidence="5">
    <location>
        <position position="62"/>
    </location>
</feature>
<accession>A0A372FQV7</accession>
<dbReference type="Pfam" id="PF20042">
    <property type="entry name" value="DUF6444"/>
    <property type="match status" value="1"/>
</dbReference>
<evidence type="ECO:0000313" key="6">
    <source>
        <dbReference type="Proteomes" id="UP000262621"/>
    </source>
</evidence>
<dbReference type="AlphaFoldDB" id="A0A372FQV7"/>
<feature type="domain" description="DUF6444" evidence="2">
    <location>
        <begin position="8"/>
        <end position="62"/>
    </location>
</feature>
<comment type="caution">
    <text evidence="5">The sequence shown here is derived from an EMBL/GenBank/DDBJ whole genome shotgun (WGS) entry which is preliminary data.</text>
</comment>
<evidence type="ECO:0000313" key="5">
    <source>
        <dbReference type="EMBL" id="RFS41568.1"/>
    </source>
</evidence>
<reference evidence="5 6" key="1">
    <citation type="submission" date="2018-08" db="EMBL/GenBank/DDBJ databases">
        <title>Verrucosispora craniellae sp. nov., isolated from a marine sponge in the South China Sea.</title>
        <authorList>
            <person name="Li L."/>
            <person name="Lin H.W."/>
        </authorList>
    </citation>
    <scope>NUCLEOTIDE SEQUENCE [LARGE SCALE GENOMIC DNA]</scope>
    <source>
        <strain evidence="5 6">LHW63014</strain>
    </source>
</reference>
<evidence type="ECO:0000313" key="3">
    <source>
        <dbReference type="EMBL" id="RFS40944.1"/>
    </source>
</evidence>
<evidence type="ECO:0000256" key="1">
    <source>
        <dbReference type="SAM" id="Coils"/>
    </source>
</evidence>
<gene>
    <name evidence="5" type="ORF">D0Q02_29465</name>
    <name evidence="4" type="ORF">D0Q02_29530</name>
    <name evidence="3" type="ORF">D0Q02_30145</name>
</gene>
<keyword evidence="6" id="KW-1185">Reference proteome</keyword>
<dbReference type="EMBL" id="QVFU01000081">
    <property type="protein sequence ID" value="RFS41568.1"/>
    <property type="molecule type" value="Genomic_DNA"/>
</dbReference>
<dbReference type="InterPro" id="IPR045618">
    <property type="entry name" value="DUF6444"/>
</dbReference>
<sequence>MPADPSQPSYEQLLALNADLFARLDQALGRIAELEADLSTAKCRIADLEAQLKQSSKNSSKP</sequence>
<dbReference type="RefSeq" id="WP_199489317.1">
    <property type="nucleotide sequence ID" value="NZ_QVFU01000081.1"/>
</dbReference>
<keyword evidence="1" id="KW-0175">Coiled coil</keyword>
<organism evidence="5 6">
    <name type="scientific">Micromonospora craniellae</name>
    <dbReference type="NCBI Taxonomy" id="2294034"/>
    <lineage>
        <taxon>Bacteria</taxon>
        <taxon>Bacillati</taxon>
        <taxon>Actinomycetota</taxon>
        <taxon>Actinomycetes</taxon>
        <taxon>Micromonosporales</taxon>
        <taxon>Micromonosporaceae</taxon>
        <taxon>Micromonospora</taxon>
    </lineage>
</organism>